<dbReference type="InterPro" id="IPR015422">
    <property type="entry name" value="PyrdxlP-dep_Trfase_small"/>
</dbReference>
<dbReference type="Gene3D" id="3.90.1150.10">
    <property type="entry name" value="Aspartate Aminotransferase, domain 1"/>
    <property type="match status" value="1"/>
</dbReference>
<evidence type="ECO:0000256" key="3">
    <source>
        <dbReference type="ARBA" id="ARBA00022723"/>
    </source>
</evidence>
<dbReference type="InterPro" id="IPR015424">
    <property type="entry name" value="PyrdxlP-dep_Trfase"/>
</dbReference>
<organism evidence="8 9">
    <name type="scientific">Gracilibacillus oryzae</name>
    <dbReference type="NCBI Taxonomy" id="1672701"/>
    <lineage>
        <taxon>Bacteria</taxon>
        <taxon>Bacillati</taxon>
        <taxon>Bacillota</taxon>
        <taxon>Bacilli</taxon>
        <taxon>Bacillales</taxon>
        <taxon>Bacillaceae</taxon>
        <taxon>Gracilibacillus</taxon>
    </lineage>
</organism>
<evidence type="ECO:0000256" key="6">
    <source>
        <dbReference type="ARBA" id="ARBA00023014"/>
    </source>
</evidence>
<dbReference type="InterPro" id="IPR000192">
    <property type="entry name" value="Aminotrans_V_dom"/>
</dbReference>
<dbReference type="PANTHER" id="PTHR11601:SF50">
    <property type="entry name" value="CYSTEINE DESULFURASE ISCS 2-RELATED"/>
    <property type="match status" value="1"/>
</dbReference>
<reference evidence="8 9" key="1">
    <citation type="submission" date="2019-10" db="EMBL/GenBank/DDBJ databases">
        <title>Gracilibacillus sp. nov. isolated from rice seeds.</title>
        <authorList>
            <person name="He S."/>
        </authorList>
    </citation>
    <scope>NUCLEOTIDE SEQUENCE [LARGE SCALE GENOMIC DNA]</scope>
    <source>
        <strain evidence="8 9">TD8</strain>
    </source>
</reference>
<sequence>MIYLDNSATTKPDKAVLDSFHQVATQYFGNPSSIHGLGMDSERLLRKAREKASALLEVDSPEIIFTSGGTEGNNIALKGIALAHQNRGKHIITTSVEHPSVMEACEGLERLGFEVTYLPVDQEGRVSVDDIKFAITYETILVSVMHVNNEIGTIQPISEIGQLLSNYPKIFYHVDNVQGFAKVPLNIREANIDLCTISGHKIHGLKGTGLLYVKTGVKLFSLAHGGGQEANLRSGTENVPGIVGMVKAMRLAKERQAEINNLAELKQYVMDELSKMRHIELNTPKNGSAPHIVHFSAPGLKPEVVIHALEERNIFISTKSACSSKSADESQVLVSCGRSYEIASSGLRVSMSYETTKAEIDVFLKELTKVLDKLSKVMR</sequence>
<accession>A0A7C8GUK7</accession>
<protein>
    <submittedName>
        <fullName evidence="8">Cysteine desulfurase</fullName>
    </submittedName>
</protein>
<dbReference type="EMBL" id="WEID01000020">
    <property type="protein sequence ID" value="KAB8138305.1"/>
    <property type="molecule type" value="Genomic_DNA"/>
</dbReference>
<dbReference type="OrthoDB" id="9808002at2"/>
<evidence type="ECO:0000259" key="7">
    <source>
        <dbReference type="Pfam" id="PF00266"/>
    </source>
</evidence>
<dbReference type="PANTHER" id="PTHR11601">
    <property type="entry name" value="CYSTEINE DESULFURYLASE FAMILY MEMBER"/>
    <property type="match status" value="1"/>
</dbReference>
<dbReference type="SUPFAM" id="SSF53383">
    <property type="entry name" value="PLP-dependent transferases"/>
    <property type="match status" value="1"/>
</dbReference>
<dbReference type="GO" id="GO:0046872">
    <property type="term" value="F:metal ion binding"/>
    <property type="evidence" value="ECO:0007669"/>
    <property type="project" value="UniProtKB-KW"/>
</dbReference>
<dbReference type="RefSeq" id="WP_153402026.1">
    <property type="nucleotide sequence ID" value="NZ_ML762426.1"/>
</dbReference>
<comment type="caution">
    <text evidence="8">The sequence shown here is derived from an EMBL/GenBank/DDBJ whole genome shotgun (WGS) entry which is preliminary data.</text>
</comment>
<dbReference type="GO" id="GO:0031071">
    <property type="term" value="F:cysteine desulfurase activity"/>
    <property type="evidence" value="ECO:0007669"/>
    <property type="project" value="UniProtKB-ARBA"/>
</dbReference>
<evidence type="ECO:0000256" key="4">
    <source>
        <dbReference type="ARBA" id="ARBA00022898"/>
    </source>
</evidence>
<dbReference type="GO" id="GO:0051536">
    <property type="term" value="F:iron-sulfur cluster binding"/>
    <property type="evidence" value="ECO:0007669"/>
    <property type="project" value="UniProtKB-KW"/>
</dbReference>
<keyword evidence="4" id="KW-0663">Pyridoxal phosphate</keyword>
<evidence type="ECO:0000313" key="8">
    <source>
        <dbReference type="EMBL" id="KAB8138305.1"/>
    </source>
</evidence>
<evidence type="ECO:0000313" key="9">
    <source>
        <dbReference type="Proteomes" id="UP000480246"/>
    </source>
</evidence>
<evidence type="ECO:0000256" key="1">
    <source>
        <dbReference type="ARBA" id="ARBA00001933"/>
    </source>
</evidence>
<name>A0A7C8GUK7_9BACI</name>
<comment type="similarity">
    <text evidence="2">Belongs to the class-V pyridoxal-phosphate-dependent aminotransferase family. NifS/IscS subfamily.</text>
</comment>
<dbReference type="Gene3D" id="3.40.640.10">
    <property type="entry name" value="Type I PLP-dependent aspartate aminotransferase-like (Major domain)"/>
    <property type="match status" value="1"/>
</dbReference>
<dbReference type="InterPro" id="IPR016454">
    <property type="entry name" value="Cysteine_dSase"/>
</dbReference>
<keyword evidence="9" id="KW-1185">Reference proteome</keyword>
<gene>
    <name evidence="8" type="ORF">F9U64_05600</name>
</gene>
<comment type="cofactor">
    <cofactor evidence="1">
        <name>pyridoxal 5'-phosphate</name>
        <dbReference type="ChEBI" id="CHEBI:597326"/>
    </cofactor>
</comment>
<evidence type="ECO:0000256" key="5">
    <source>
        <dbReference type="ARBA" id="ARBA00023004"/>
    </source>
</evidence>
<dbReference type="FunFam" id="3.40.640.10:FF:000084">
    <property type="entry name" value="IscS-like cysteine desulfurase"/>
    <property type="match status" value="1"/>
</dbReference>
<dbReference type="AlphaFoldDB" id="A0A7C8GUK7"/>
<dbReference type="PIRSF" id="PIRSF005572">
    <property type="entry name" value="NifS"/>
    <property type="match status" value="1"/>
</dbReference>
<proteinExistence type="inferred from homology"/>
<dbReference type="Proteomes" id="UP000480246">
    <property type="component" value="Unassembled WGS sequence"/>
</dbReference>
<keyword evidence="5" id="KW-0408">Iron</keyword>
<keyword evidence="3" id="KW-0479">Metal-binding</keyword>
<dbReference type="NCBIfam" id="NF002806">
    <property type="entry name" value="PRK02948.1"/>
    <property type="match status" value="1"/>
</dbReference>
<feature type="domain" description="Aminotransferase class V" evidence="7">
    <location>
        <begin position="2"/>
        <end position="363"/>
    </location>
</feature>
<dbReference type="InterPro" id="IPR015421">
    <property type="entry name" value="PyrdxlP-dep_Trfase_major"/>
</dbReference>
<keyword evidence="6" id="KW-0411">Iron-sulfur</keyword>
<dbReference type="Pfam" id="PF00266">
    <property type="entry name" value="Aminotran_5"/>
    <property type="match status" value="1"/>
</dbReference>
<evidence type="ECO:0000256" key="2">
    <source>
        <dbReference type="ARBA" id="ARBA00006490"/>
    </source>
</evidence>
<dbReference type="Gene3D" id="1.10.260.50">
    <property type="match status" value="1"/>
</dbReference>